<organism evidence="6 7">
    <name type="scientific">Mytilus edulis</name>
    <name type="common">Blue mussel</name>
    <dbReference type="NCBI Taxonomy" id="6550"/>
    <lineage>
        <taxon>Eukaryota</taxon>
        <taxon>Metazoa</taxon>
        <taxon>Spiralia</taxon>
        <taxon>Lophotrochozoa</taxon>
        <taxon>Mollusca</taxon>
        <taxon>Bivalvia</taxon>
        <taxon>Autobranchia</taxon>
        <taxon>Pteriomorphia</taxon>
        <taxon>Mytilida</taxon>
        <taxon>Mytiloidea</taxon>
        <taxon>Mytilidae</taxon>
        <taxon>Mytilinae</taxon>
        <taxon>Mytilus</taxon>
    </lineage>
</organism>
<dbReference type="PANTHER" id="PTHR24123">
    <property type="entry name" value="ANKYRIN REPEAT-CONTAINING"/>
    <property type="match status" value="1"/>
</dbReference>
<dbReference type="Pfam" id="PF07525">
    <property type="entry name" value="SOCS_box"/>
    <property type="match status" value="1"/>
</dbReference>
<gene>
    <name evidence="6" type="ORF">MEDL_57754</name>
</gene>
<evidence type="ECO:0000256" key="4">
    <source>
        <dbReference type="SAM" id="MobiDB-lite"/>
    </source>
</evidence>
<keyword evidence="7" id="KW-1185">Reference proteome</keyword>
<dbReference type="InterPro" id="IPR001496">
    <property type="entry name" value="SOCS_box"/>
</dbReference>
<sequence length="1053" mass="116709">MIQDDSYDSYDSDEYISDYEYAAATDSLLKSCDGEMNNTDDNSNQQKDDKENCHNIEGNDEMTKPETQNIDDTKTEGNMGTGSNQLQVNVETASSKTTAIGMQNENENCEEAGYVYYYTSVTISPKKGADPSLGADLPLIAAANLNQTTTTKMLLEHHVDVNKKNSHGNTALTTILDSYLSLSKGHRKETVYSLLNAAASVNITDSDGKTPLVLLIKSVGQYINNTIVEEEVMEIVSELTRKGADPNSTPLGEDSALIFAVENMFPTVVQILLESGADTNHIGQNGQNVLHSCFRSEELAIQNLEVEGVEKLLSANPDIVQIKNDKLKVFEMCIAIDQSIKESLKMLDTLTDHLNLDNNVDAFFRKFWKHIKTKNVSSCKEDLDNVTFKILSSEEKVHVNLENNLDDSPLIYFCQIGCPQAVKMLLVHNADVNHVGKSGTALHYIIDLTENPCLTSSDNKGKTVMQKAIAILSGNRDENLRIGYQYDASVSGSRFKTVSSHVNKLLDAALDGGLEFLQFFVDTQHSLNRFDSVDNSILLSVLTHRERYGHAFERVKEIDIYISDLTSFLIKHGACCVADKEGNEPLHIAAEKGYLATIDVLLKLNSGSIYGLNKEGQTALHICLKHPKENVFEIVKRLFESRNSKLWLKLHEVTVLYLATVAAQKIHSYNFDCQSLTFQLVELLLENGADPNNHSEEDIPLLSALKARNLKTSTLLLEASANVNATNRKGESGLHIVLENYEKVDLKERYEITALLVKHGSYLNAASNTGDRPLDVVVQNMIKEMTIEVHKATEDNCRKITVDLSVLNLLVCGGADLYPLIAESNPPYSGNYLNPTLPNFEKGPKSLAITCRKQIRHQLLLISNGTEIETKISTLPLPVKIKHFLSLKECIQENEIILLENDERTETNTVNAVQFLEALGLFGGLFRCNSNMIQMTIMMERPFAIFCYNTYGFYNSYTYCDGYCIGSYGNEYCDEYSTIGCNRQTTGTVIGQTGGGPSIAVVNSSQMASSGMQGQPYGYGAPQQQPQNVGYAPPHQVPESYPPVYPPAYNQPT</sequence>
<dbReference type="AlphaFoldDB" id="A0A8S3UI29"/>
<dbReference type="EMBL" id="CAJPWZ010002785">
    <property type="protein sequence ID" value="CAG2245765.1"/>
    <property type="molecule type" value="Genomic_DNA"/>
</dbReference>
<dbReference type="InterPro" id="IPR051165">
    <property type="entry name" value="Multifunctional_ANK_Repeat"/>
</dbReference>
<dbReference type="Gene3D" id="1.25.40.20">
    <property type="entry name" value="Ankyrin repeat-containing domain"/>
    <property type="match status" value="4"/>
</dbReference>
<keyword evidence="2 3" id="KW-0040">ANK repeat</keyword>
<evidence type="ECO:0000256" key="3">
    <source>
        <dbReference type="PROSITE-ProRule" id="PRU00023"/>
    </source>
</evidence>
<feature type="compositionally biased region" description="Polar residues" evidence="4">
    <location>
        <begin position="36"/>
        <end position="45"/>
    </location>
</feature>
<dbReference type="PROSITE" id="PS50297">
    <property type="entry name" value="ANK_REP_REGION"/>
    <property type="match status" value="1"/>
</dbReference>
<dbReference type="InterPro" id="IPR036770">
    <property type="entry name" value="Ankyrin_rpt-contain_sf"/>
</dbReference>
<dbReference type="SMART" id="SM00248">
    <property type="entry name" value="ANK"/>
    <property type="match status" value="11"/>
</dbReference>
<dbReference type="PRINTS" id="PR01415">
    <property type="entry name" value="ANKYRIN"/>
</dbReference>
<feature type="region of interest" description="Disordered" evidence="4">
    <location>
        <begin position="1012"/>
        <end position="1053"/>
    </location>
</feature>
<reference evidence="6" key="1">
    <citation type="submission" date="2021-03" db="EMBL/GenBank/DDBJ databases">
        <authorList>
            <person name="Bekaert M."/>
        </authorList>
    </citation>
    <scope>NUCLEOTIDE SEQUENCE</scope>
</reference>
<protein>
    <recommendedName>
        <fullName evidence="5">SOCS box domain-containing protein</fullName>
    </recommendedName>
</protein>
<keyword evidence="1" id="KW-0677">Repeat</keyword>
<dbReference type="OrthoDB" id="6098025at2759"/>
<accession>A0A8S3UI29</accession>
<dbReference type="SUPFAM" id="SSF48403">
    <property type="entry name" value="Ankyrin repeat"/>
    <property type="match status" value="2"/>
</dbReference>
<dbReference type="Proteomes" id="UP000683360">
    <property type="component" value="Unassembled WGS sequence"/>
</dbReference>
<evidence type="ECO:0000256" key="2">
    <source>
        <dbReference type="ARBA" id="ARBA00023043"/>
    </source>
</evidence>
<evidence type="ECO:0000313" key="7">
    <source>
        <dbReference type="Proteomes" id="UP000683360"/>
    </source>
</evidence>
<evidence type="ECO:0000256" key="1">
    <source>
        <dbReference type="ARBA" id="ARBA00022737"/>
    </source>
</evidence>
<dbReference type="PROSITE" id="PS50225">
    <property type="entry name" value="SOCS"/>
    <property type="match status" value="1"/>
</dbReference>
<dbReference type="Pfam" id="PF00023">
    <property type="entry name" value="Ank"/>
    <property type="match status" value="1"/>
</dbReference>
<dbReference type="Pfam" id="PF12796">
    <property type="entry name" value="Ank_2"/>
    <property type="match status" value="1"/>
</dbReference>
<comment type="caution">
    <text evidence="6">The sequence shown here is derived from an EMBL/GenBank/DDBJ whole genome shotgun (WGS) entry which is preliminary data.</text>
</comment>
<dbReference type="PANTHER" id="PTHR24123:SF33">
    <property type="entry name" value="PROTEIN HOS4"/>
    <property type="match status" value="1"/>
</dbReference>
<feature type="repeat" description="ANK" evidence="3">
    <location>
        <begin position="581"/>
        <end position="603"/>
    </location>
</feature>
<dbReference type="InterPro" id="IPR002110">
    <property type="entry name" value="Ankyrin_rpt"/>
</dbReference>
<feature type="compositionally biased region" description="Polar residues" evidence="4">
    <location>
        <begin position="65"/>
        <end position="83"/>
    </location>
</feature>
<feature type="domain" description="SOCS box" evidence="5">
    <location>
        <begin position="832"/>
        <end position="885"/>
    </location>
</feature>
<evidence type="ECO:0000259" key="5">
    <source>
        <dbReference type="PROSITE" id="PS50225"/>
    </source>
</evidence>
<feature type="compositionally biased region" description="Low complexity" evidence="4">
    <location>
        <begin position="1012"/>
        <end position="1027"/>
    </location>
</feature>
<evidence type="ECO:0000313" key="6">
    <source>
        <dbReference type="EMBL" id="CAG2245765.1"/>
    </source>
</evidence>
<name>A0A8S3UI29_MYTED</name>
<feature type="region of interest" description="Disordered" evidence="4">
    <location>
        <begin position="34"/>
        <end position="83"/>
    </location>
</feature>
<dbReference type="PROSITE" id="PS50088">
    <property type="entry name" value="ANK_REPEAT"/>
    <property type="match status" value="1"/>
</dbReference>
<proteinExistence type="predicted"/>